<organism evidence="1 2">
    <name type="scientific">Phormidium pseudopriestleyi FRX01</name>
    <dbReference type="NCBI Taxonomy" id="1759528"/>
    <lineage>
        <taxon>Bacteria</taxon>
        <taxon>Bacillati</taxon>
        <taxon>Cyanobacteriota</taxon>
        <taxon>Cyanophyceae</taxon>
        <taxon>Oscillatoriophycideae</taxon>
        <taxon>Oscillatoriales</taxon>
        <taxon>Oscillatoriaceae</taxon>
        <taxon>Phormidium</taxon>
    </lineage>
</organism>
<proteinExistence type="predicted"/>
<name>A0ABS3FXY5_9CYAN</name>
<gene>
    <name evidence="1" type="ORF">J0895_23485</name>
</gene>
<accession>A0ABS3FXY5</accession>
<dbReference type="EMBL" id="JAFLQW010000618">
    <property type="protein sequence ID" value="MBO0351989.1"/>
    <property type="molecule type" value="Genomic_DNA"/>
</dbReference>
<dbReference type="Proteomes" id="UP000664844">
    <property type="component" value="Unassembled WGS sequence"/>
</dbReference>
<protein>
    <submittedName>
        <fullName evidence="1">Uncharacterized protein</fullName>
    </submittedName>
</protein>
<evidence type="ECO:0000313" key="1">
    <source>
        <dbReference type="EMBL" id="MBO0351989.1"/>
    </source>
</evidence>
<sequence>MGGEFTRKRDRLSYEERGWHPPLYRCDRLHWGHSDVAIARQEEPHPNPDLAKGRGPFVRRITINVKNLLL</sequence>
<dbReference type="RefSeq" id="WP_207090412.1">
    <property type="nucleotide sequence ID" value="NZ_JAFLQW010000618.1"/>
</dbReference>
<reference evidence="1 2" key="1">
    <citation type="submission" date="2021-03" db="EMBL/GenBank/DDBJ databases">
        <title>Metabolic Capacity of the Antarctic Cyanobacterium Phormidium pseudopriestleyi that Sustains Oxygenic Photosynthesis in the Presence of Hydrogen Sulfide.</title>
        <authorList>
            <person name="Lumian J.E."/>
            <person name="Jungblut A.D."/>
            <person name="Dillon M.L."/>
            <person name="Hawes I."/>
            <person name="Doran P.T."/>
            <person name="Mackey T.J."/>
            <person name="Dick G.J."/>
            <person name="Grettenberger C.L."/>
            <person name="Sumner D.Y."/>
        </authorList>
    </citation>
    <scope>NUCLEOTIDE SEQUENCE [LARGE SCALE GENOMIC DNA]</scope>
    <source>
        <strain evidence="1 2">FRX01</strain>
    </source>
</reference>
<evidence type="ECO:0000313" key="2">
    <source>
        <dbReference type="Proteomes" id="UP000664844"/>
    </source>
</evidence>
<keyword evidence="2" id="KW-1185">Reference proteome</keyword>
<comment type="caution">
    <text evidence="1">The sequence shown here is derived from an EMBL/GenBank/DDBJ whole genome shotgun (WGS) entry which is preliminary data.</text>
</comment>